<protein>
    <recommendedName>
        <fullName evidence="5">Addiction module toxin RelE</fullName>
    </recommendedName>
</protein>
<dbReference type="AlphaFoldDB" id="A0A1F4Q4J5"/>
<reference evidence="3 4" key="1">
    <citation type="journal article" date="2016" name="Nat. Commun.">
        <title>Thousands of microbial genomes shed light on interconnected biogeochemical processes in an aquifer system.</title>
        <authorList>
            <person name="Anantharaman K."/>
            <person name="Brown C.T."/>
            <person name="Hug L.A."/>
            <person name="Sharon I."/>
            <person name="Castelle C.J."/>
            <person name="Probst A.J."/>
            <person name="Thomas B.C."/>
            <person name="Singh A."/>
            <person name="Wilkins M.J."/>
            <person name="Karaoz U."/>
            <person name="Brodie E.L."/>
            <person name="Williams K.H."/>
            <person name="Hubbard S.S."/>
            <person name="Banfield J.F."/>
        </authorList>
    </citation>
    <scope>NUCLEOTIDE SEQUENCE [LARGE SCALE GENOMIC DNA]</scope>
</reference>
<dbReference type="Pfam" id="PF05016">
    <property type="entry name" value="ParE_toxin"/>
    <property type="match status" value="1"/>
</dbReference>
<evidence type="ECO:0008006" key="5">
    <source>
        <dbReference type="Google" id="ProtNLM"/>
    </source>
</evidence>
<dbReference type="PANTHER" id="PTHR35601:SF1">
    <property type="entry name" value="TOXIN RELE"/>
    <property type="match status" value="1"/>
</dbReference>
<dbReference type="EMBL" id="METM01000003">
    <property type="protein sequence ID" value="OGB90871.1"/>
    <property type="molecule type" value="Genomic_DNA"/>
</dbReference>
<sequence>MSGVPFGYKLFLTKQAKKELAKIRKGNPKTARSISHAISQLEFNPELGDFLHGDLKGRRKVRVGDYRVIYRTEKDRMVTLILRVAHRKEAYK</sequence>
<evidence type="ECO:0000256" key="1">
    <source>
        <dbReference type="ARBA" id="ARBA00006226"/>
    </source>
</evidence>
<keyword evidence="2" id="KW-1277">Toxin-antitoxin system</keyword>
<dbReference type="InterPro" id="IPR035093">
    <property type="entry name" value="RelE/ParE_toxin_dom_sf"/>
</dbReference>
<dbReference type="SUPFAM" id="SSF143011">
    <property type="entry name" value="RelE-like"/>
    <property type="match status" value="1"/>
</dbReference>
<dbReference type="NCBIfam" id="TIGR02385">
    <property type="entry name" value="RelE_StbE"/>
    <property type="match status" value="1"/>
</dbReference>
<dbReference type="PANTHER" id="PTHR35601">
    <property type="entry name" value="TOXIN RELE"/>
    <property type="match status" value="1"/>
</dbReference>
<proteinExistence type="inferred from homology"/>
<comment type="caution">
    <text evidence="3">The sequence shown here is derived from an EMBL/GenBank/DDBJ whole genome shotgun (WGS) entry which is preliminary data.</text>
</comment>
<evidence type="ECO:0000313" key="4">
    <source>
        <dbReference type="Proteomes" id="UP000178724"/>
    </source>
</evidence>
<dbReference type="Gene3D" id="3.30.2310.20">
    <property type="entry name" value="RelE-like"/>
    <property type="match status" value="1"/>
</dbReference>
<evidence type="ECO:0000256" key="2">
    <source>
        <dbReference type="ARBA" id="ARBA00022649"/>
    </source>
</evidence>
<dbReference type="InterPro" id="IPR007712">
    <property type="entry name" value="RelE/ParE_toxin"/>
</dbReference>
<accession>A0A1F4Q4J5</accession>
<name>A0A1F4Q4J5_UNCSA</name>
<organism evidence="3 4">
    <name type="scientific">candidate division WOR-1 bacterium RIFCSPHIGHO2_01_FULL_53_15</name>
    <dbReference type="NCBI Taxonomy" id="1802564"/>
    <lineage>
        <taxon>Bacteria</taxon>
        <taxon>Bacillati</taxon>
        <taxon>Saganbacteria</taxon>
    </lineage>
</organism>
<gene>
    <name evidence="3" type="ORF">A2625_07520</name>
</gene>
<dbReference type="Proteomes" id="UP000178724">
    <property type="component" value="Unassembled WGS sequence"/>
</dbReference>
<comment type="similarity">
    <text evidence="1">Belongs to the RelE toxin family.</text>
</comment>
<evidence type="ECO:0000313" key="3">
    <source>
        <dbReference type="EMBL" id="OGB90871.1"/>
    </source>
</evidence>